<accession>A0A2A2F439</accession>
<feature type="transmembrane region" description="Helical" evidence="1">
    <location>
        <begin position="6"/>
        <end position="23"/>
    </location>
</feature>
<keyword evidence="1" id="KW-0472">Membrane</keyword>
<feature type="transmembrane region" description="Helical" evidence="1">
    <location>
        <begin position="85"/>
        <end position="118"/>
    </location>
</feature>
<sequence length="155" mass="16501">MNVSRLSLGAFGVFLAIFFFVNNSGYPTRAAQIPLIFSTVVGLLSVALIVQEVVVSRMKLGLATSEGPSADTEKQRNVRGIAKAFIIYGFALLYVYGIGVVGYFIATALFLAASLFVVRGVSIKYAGIGVAALLLVIGLVFFHFLGLNMPALPSF</sequence>
<evidence type="ECO:0000313" key="3">
    <source>
        <dbReference type="EMBL" id="PAU79437.1"/>
    </source>
</evidence>
<reference evidence="3 4" key="1">
    <citation type="submission" date="2017-08" db="EMBL/GenBank/DDBJ databases">
        <title>Halomonas alkalisoli sp. nov., isolated from saline alkaline soil.</title>
        <authorList>
            <person name="Wang D."/>
            <person name="Zhang G."/>
        </authorList>
    </citation>
    <scope>NUCLEOTIDE SEQUENCE [LARGE SCALE GENOMIC DNA]</scope>
    <source>
        <strain evidence="3 4">WRN001</strain>
    </source>
</reference>
<feature type="domain" description="DUF1468" evidence="2">
    <location>
        <begin position="12"/>
        <end position="150"/>
    </location>
</feature>
<evidence type="ECO:0000256" key="1">
    <source>
        <dbReference type="SAM" id="Phobius"/>
    </source>
</evidence>
<keyword evidence="4" id="KW-1185">Reference proteome</keyword>
<dbReference type="EMBL" id="NSKB01000001">
    <property type="protein sequence ID" value="PAU79437.1"/>
    <property type="molecule type" value="Genomic_DNA"/>
</dbReference>
<keyword evidence="1" id="KW-0812">Transmembrane</keyword>
<dbReference type="AlphaFoldDB" id="A0A2A2F439"/>
<evidence type="ECO:0000313" key="4">
    <source>
        <dbReference type="Proteomes" id="UP000217771"/>
    </source>
</evidence>
<dbReference type="RefSeq" id="WP_095619447.1">
    <property type="nucleotide sequence ID" value="NZ_NSKB01000001.1"/>
</dbReference>
<dbReference type="InterPro" id="IPR009936">
    <property type="entry name" value="DUF1468"/>
</dbReference>
<protein>
    <recommendedName>
        <fullName evidence="2">DUF1468 domain-containing protein</fullName>
    </recommendedName>
</protein>
<proteinExistence type="predicted"/>
<feature type="transmembrane region" description="Helical" evidence="1">
    <location>
        <begin position="35"/>
        <end position="54"/>
    </location>
</feature>
<dbReference type="Proteomes" id="UP000217771">
    <property type="component" value="Unassembled WGS sequence"/>
</dbReference>
<keyword evidence="1" id="KW-1133">Transmembrane helix</keyword>
<feature type="transmembrane region" description="Helical" evidence="1">
    <location>
        <begin position="125"/>
        <end position="145"/>
    </location>
</feature>
<dbReference type="OrthoDB" id="6183583at2"/>
<organism evidence="3 4">
    <name type="scientific">Halomonas salipaludis</name>
    <dbReference type="NCBI Taxonomy" id="2032625"/>
    <lineage>
        <taxon>Bacteria</taxon>
        <taxon>Pseudomonadati</taxon>
        <taxon>Pseudomonadota</taxon>
        <taxon>Gammaproteobacteria</taxon>
        <taxon>Oceanospirillales</taxon>
        <taxon>Halomonadaceae</taxon>
        <taxon>Halomonas</taxon>
    </lineage>
</organism>
<name>A0A2A2F439_9GAMM</name>
<dbReference type="Pfam" id="PF07331">
    <property type="entry name" value="TctB"/>
    <property type="match status" value="1"/>
</dbReference>
<gene>
    <name evidence="3" type="ORF">CK498_03470</name>
</gene>
<comment type="caution">
    <text evidence="3">The sequence shown here is derived from an EMBL/GenBank/DDBJ whole genome shotgun (WGS) entry which is preliminary data.</text>
</comment>
<evidence type="ECO:0000259" key="2">
    <source>
        <dbReference type="Pfam" id="PF07331"/>
    </source>
</evidence>